<feature type="region of interest" description="Disordered" evidence="1">
    <location>
        <begin position="774"/>
        <end position="809"/>
    </location>
</feature>
<name>A0A8H6RPR9_9PEZI</name>
<sequence>MASSAAANFASDGLDLRTLDRIRQQKNGLDILIDIRSPFPITLSSGLNATAPVNPDCRVGSINFDQGTAVLIAPGGSQARARISDIEKHTSIMVETLAHVWHGVTEPGEQLGWIIKPDFALEEVRVMTSSAVLYDTTYEKGTLVNGVTIKVGKSPMLNDIQLITNDGKQFFPVLPDVLEGISQLKLHDKKPPTDADDDTLDFTASHDTPRTVLIVRQNILGVRQGCRPLVLRKGAKLQLLHQERDSHAGLELAWMETTKRQKFVVTIETALSSMAPINTMRVCLQFAASTKHSCKTGPQEDDGLPCWTAHTHHNDRVTFQQSKPSQASDLWDNPCTEGGLPLPDDGWHPPQQYINDAPSDFGHFAFCSDDDASIAEHHGYLSGNEVVHAVQNGSQDLDNILLRWQPGTVEGSQGSFDSAPAKIHIYMINFRRRHSFGRGPVPASELAVYTGTSEFWIEEPGADGSGLDQFCIAFDYSSKPAQTENQIEQQIVRRQGYGAPTKPGTGKSASTNTTMTAVQRQALRNTILRANSRYASLGFPTTTRHPINPNDPLKLQTAFHSDYFDCGHEEKLPDIIYALKTSPDALFLDCIKKQYPRLNADGETIWVVMKENEGTNPRRRKPKMQLDIPSLPAHLAAGEDAAVFSAYGAAGIDLEQSMALLDDTDLALGHASQISSCRKAASSNYKLPVKHPSQAQQQQNSGRGSIPGLIDPRLPRNQHINYNGQNVVNWVVYPESSKDRLLGARRKAEAERLKKLNQACEDLTRKQIAAGTRVISQAPSDQAQQQDGQSGRVAGKKRKASEIETDQDVKEEISAQASDVTPQQATAVPAAVEQQLVPSIPDLPTTEVALADPFLPVPTLMEDGLQSASVHMSNGDMGTAAEEILKAMEGDRRDA</sequence>
<dbReference type="Proteomes" id="UP000660729">
    <property type="component" value="Unassembled WGS sequence"/>
</dbReference>
<reference evidence="2" key="1">
    <citation type="submission" date="2020-04" db="EMBL/GenBank/DDBJ databases">
        <title>Draft genome resource of the tomato pathogen Pseudocercospora fuligena.</title>
        <authorList>
            <person name="Zaccaron A."/>
        </authorList>
    </citation>
    <scope>NUCLEOTIDE SEQUENCE</scope>
    <source>
        <strain evidence="2">PF001</strain>
    </source>
</reference>
<feature type="compositionally biased region" description="Low complexity" evidence="1">
    <location>
        <begin position="777"/>
        <end position="791"/>
    </location>
</feature>
<feature type="region of interest" description="Disordered" evidence="1">
    <location>
        <begin position="685"/>
        <end position="712"/>
    </location>
</feature>
<evidence type="ECO:0000256" key="1">
    <source>
        <dbReference type="SAM" id="MobiDB-lite"/>
    </source>
</evidence>
<evidence type="ECO:0000313" key="3">
    <source>
        <dbReference type="Proteomes" id="UP000660729"/>
    </source>
</evidence>
<keyword evidence="3" id="KW-1185">Reference proteome</keyword>
<feature type="compositionally biased region" description="Polar residues" evidence="1">
    <location>
        <begin position="693"/>
        <end position="703"/>
    </location>
</feature>
<organism evidence="2 3">
    <name type="scientific">Pseudocercospora fuligena</name>
    <dbReference type="NCBI Taxonomy" id="685502"/>
    <lineage>
        <taxon>Eukaryota</taxon>
        <taxon>Fungi</taxon>
        <taxon>Dikarya</taxon>
        <taxon>Ascomycota</taxon>
        <taxon>Pezizomycotina</taxon>
        <taxon>Dothideomycetes</taxon>
        <taxon>Dothideomycetidae</taxon>
        <taxon>Mycosphaerellales</taxon>
        <taxon>Mycosphaerellaceae</taxon>
        <taxon>Pseudocercospora</taxon>
    </lineage>
</organism>
<dbReference type="EMBL" id="JABCIY010000047">
    <property type="protein sequence ID" value="KAF7194942.1"/>
    <property type="molecule type" value="Genomic_DNA"/>
</dbReference>
<dbReference type="AlphaFoldDB" id="A0A8H6RPR9"/>
<evidence type="ECO:0000313" key="2">
    <source>
        <dbReference type="EMBL" id="KAF7194942.1"/>
    </source>
</evidence>
<dbReference type="OrthoDB" id="3649444at2759"/>
<gene>
    <name evidence="2" type="ORF">HII31_03779</name>
</gene>
<proteinExistence type="predicted"/>
<accession>A0A8H6RPR9</accession>
<comment type="caution">
    <text evidence="2">The sequence shown here is derived from an EMBL/GenBank/DDBJ whole genome shotgun (WGS) entry which is preliminary data.</text>
</comment>
<protein>
    <submittedName>
        <fullName evidence="2">Uncharacterized protein</fullName>
    </submittedName>
</protein>